<feature type="region of interest" description="Disordered" evidence="1">
    <location>
        <begin position="52"/>
        <end position="73"/>
    </location>
</feature>
<dbReference type="AlphaFoldDB" id="A0A9Q1BPJ0"/>
<keyword evidence="2" id="KW-0472">Membrane</keyword>
<name>A0A9Q1BPJ0_HOLLE</name>
<dbReference type="Proteomes" id="UP001152320">
    <property type="component" value="Chromosome 13"/>
</dbReference>
<dbReference type="EMBL" id="JAIZAY010000013">
    <property type="protein sequence ID" value="KAJ8030229.1"/>
    <property type="molecule type" value="Genomic_DNA"/>
</dbReference>
<evidence type="ECO:0000256" key="1">
    <source>
        <dbReference type="SAM" id="MobiDB-lite"/>
    </source>
</evidence>
<evidence type="ECO:0000256" key="2">
    <source>
        <dbReference type="SAM" id="Phobius"/>
    </source>
</evidence>
<reference evidence="3" key="1">
    <citation type="submission" date="2021-10" db="EMBL/GenBank/DDBJ databases">
        <title>Tropical sea cucumber genome reveals ecological adaptation and Cuvierian tubules defense mechanism.</title>
        <authorList>
            <person name="Chen T."/>
        </authorList>
    </citation>
    <scope>NUCLEOTIDE SEQUENCE</scope>
    <source>
        <strain evidence="3">Nanhai2018</strain>
        <tissue evidence="3">Muscle</tissue>
    </source>
</reference>
<keyword evidence="2" id="KW-0812">Transmembrane</keyword>
<evidence type="ECO:0000313" key="3">
    <source>
        <dbReference type="EMBL" id="KAJ8030229.1"/>
    </source>
</evidence>
<protein>
    <submittedName>
        <fullName evidence="3">Uncharacterized protein</fullName>
    </submittedName>
</protein>
<feature type="transmembrane region" description="Helical" evidence="2">
    <location>
        <begin position="6"/>
        <end position="23"/>
    </location>
</feature>
<sequence>MFTLRYSLPIFLFVVVISGLHFDEKKESQPKLRKERLKRVLQGVVGGHESIGLARSKRTPANEEEEETTVRRDEEKLDEDARKVIGKDDLKIKKLKARMAKMTTKERKRLVGTLIAAGVGVVSGLVELW</sequence>
<proteinExistence type="predicted"/>
<keyword evidence="4" id="KW-1185">Reference proteome</keyword>
<comment type="caution">
    <text evidence="3">The sequence shown here is derived from an EMBL/GenBank/DDBJ whole genome shotgun (WGS) entry which is preliminary data.</text>
</comment>
<evidence type="ECO:0000313" key="4">
    <source>
        <dbReference type="Proteomes" id="UP001152320"/>
    </source>
</evidence>
<organism evidence="3 4">
    <name type="scientific">Holothuria leucospilota</name>
    <name type="common">Black long sea cucumber</name>
    <name type="synonym">Mertensiothuria leucospilota</name>
    <dbReference type="NCBI Taxonomy" id="206669"/>
    <lineage>
        <taxon>Eukaryota</taxon>
        <taxon>Metazoa</taxon>
        <taxon>Echinodermata</taxon>
        <taxon>Eleutherozoa</taxon>
        <taxon>Echinozoa</taxon>
        <taxon>Holothuroidea</taxon>
        <taxon>Aspidochirotacea</taxon>
        <taxon>Aspidochirotida</taxon>
        <taxon>Holothuriidae</taxon>
        <taxon>Holothuria</taxon>
    </lineage>
</organism>
<keyword evidence="2" id="KW-1133">Transmembrane helix</keyword>
<accession>A0A9Q1BPJ0</accession>
<feature type="transmembrane region" description="Helical" evidence="2">
    <location>
        <begin position="109"/>
        <end position="126"/>
    </location>
</feature>
<gene>
    <name evidence="3" type="ORF">HOLleu_26574</name>
</gene>